<evidence type="ECO:0000256" key="5">
    <source>
        <dbReference type="ARBA" id="ARBA00022989"/>
    </source>
</evidence>
<evidence type="ECO:0000256" key="9">
    <source>
        <dbReference type="SAM" id="Phobius"/>
    </source>
</evidence>
<dbReference type="SMART" id="SM00360">
    <property type="entry name" value="RRM"/>
    <property type="match status" value="2"/>
</dbReference>
<keyword evidence="12" id="KW-1185">Reference proteome</keyword>
<comment type="subcellular location">
    <subcellularLocation>
        <location evidence="1">Membrane</location>
        <topology evidence="1">Multi-pass membrane protein</topology>
    </subcellularLocation>
</comment>
<keyword evidence="3" id="KW-0813">Transport</keyword>
<dbReference type="AlphaFoldDB" id="A0AB34FXS5"/>
<comment type="caution">
    <text evidence="11">The sequence shown here is derived from an EMBL/GenBank/DDBJ whole genome shotgun (WGS) entry which is preliminary data.</text>
</comment>
<accession>A0AB34FXS5</accession>
<evidence type="ECO:0000256" key="8">
    <source>
        <dbReference type="SAM" id="MobiDB-lite"/>
    </source>
</evidence>
<evidence type="ECO:0000259" key="10">
    <source>
        <dbReference type="PROSITE" id="PS50102"/>
    </source>
</evidence>
<dbReference type="CDD" id="cd00590">
    <property type="entry name" value="RRM_SF"/>
    <property type="match status" value="1"/>
</dbReference>
<protein>
    <submittedName>
        <fullName evidence="11">Urea transporter</fullName>
    </submittedName>
</protein>
<comment type="similarity">
    <text evidence="2">Belongs to the sodium:solute symporter (SSF) (TC 2.A.21) family.</text>
</comment>
<organism evidence="11 12">
    <name type="scientific">Purpureocillium lavendulum</name>
    <dbReference type="NCBI Taxonomy" id="1247861"/>
    <lineage>
        <taxon>Eukaryota</taxon>
        <taxon>Fungi</taxon>
        <taxon>Dikarya</taxon>
        <taxon>Ascomycota</taxon>
        <taxon>Pezizomycotina</taxon>
        <taxon>Sordariomycetes</taxon>
        <taxon>Hypocreomycetidae</taxon>
        <taxon>Hypocreales</taxon>
        <taxon>Ophiocordycipitaceae</taxon>
        <taxon>Purpureocillium</taxon>
    </lineage>
</organism>
<dbReference type="Gene3D" id="1.20.1730.10">
    <property type="entry name" value="Sodium/glucose cotransporter"/>
    <property type="match status" value="1"/>
</dbReference>
<feature type="transmembrane region" description="Helical" evidence="9">
    <location>
        <begin position="892"/>
        <end position="915"/>
    </location>
</feature>
<feature type="domain" description="RRM" evidence="10">
    <location>
        <begin position="156"/>
        <end position="234"/>
    </location>
</feature>
<feature type="transmembrane region" description="Helical" evidence="9">
    <location>
        <begin position="667"/>
        <end position="691"/>
    </location>
</feature>
<feature type="transmembrane region" description="Helical" evidence="9">
    <location>
        <begin position="819"/>
        <end position="840"/>
    </location>
</feature>
<dbReference type="PROSITE" id="PS50283">
    <property type="entry name" value="NA_SOLUT_SYMP_3"/>
    <property type="match status" value="1"/>
</dbReference>
<feature type="transmembrane region" description="Helical" evidence="9">
    <location>
        <begin position="522"/>
        <end position="543"/>
    </location>
</feature>
<feature type="transmembrane region" description="Helical" evidence="9">
    <location>
        <begin position="493"/>
        <end position="510"/>
    </location>
</feature>
<dbReference type="InterPro" id="IPR035979">
    <property type="entry name" value="RBD_domain_sf"/>
</dbReference>
<evidence type="ECO:0000313" key="11">
    <source>
        <dbReference type="EMBL" id="KAJ6444130.1"/>
    </source>
</evidence>
<keyword evidence="5 9" id="KW-1133">Transmembrane helix</keyword>
<feature type="transmembrane region" description="Helical" evidence="9">
    <location>
        <begin position="793"/>
        <end position="813"/>
    </location>
</feature>
<dbReference type="Proteomes" id="UP001163105">
    <property type="component" value="Unassembled WGS sequence"/>
</dbReference>
<dbReference type="GO" id="GO:0015606">
    <property type="term" value="F:spermidine transmembrane transporter activity"/>
    <property type="evidence" value="ECO:0007669"/>
    <property type="project" value="TreeGrafter"/>
</dbReference>
<feature type="domain" description="RRM" evidence="10">
    <location>
        <begin position="341"/>
        <end position="405"/>
    </location>
</feature>
<reference evidence="11" key="1">
    <citation type="submission" date="2023-01" db="EMBL/GenBank/DDBJ databases">
        <title>The growth and conidiation of Purpureocillium lavendulum are regulated by nitrogen source and histone H3K14 acetylation.</title>
        <authorList>
            <person name="Tang P."/>
            <person name="Han J."/>
            <person name="Zhang C."/>
            <person name="Tang P."/>
            <person name="Qi F."/>
            <person name="Zhang K."/>
            <person name="Liang L."/>
        </authorList>
    </citation>
    <scope>NUCLEOTIDE SEQUENCE</scope>
    <source>
        <strain evidence="11">YMF1.00683</strain>
    </source>
</reference>
<feature type="region of interest" description="Disordered" evidence="8">
    <location>
        <begin position="1"/>
        <end position="57"/>
    </location>
</feature>
<feature type="transmembrane region" description="Helical" evidence="9">
    <location>
        <begin position="564"/>
        <end position="583"/>
    </location>
</feature>
<name>A0AB34FXS5_9HYPO</name>
<dbReference type="GO" id="GO:0003723">
    <property type="term" value="F:RNA binding"/>
    <property type="evidence" value="ECO:0007669"/>
    <property type="project" value="UniProtKB-UniRule"/>
</dbReference>
<evidence type="ECO:0000313" key="12">
    <source>
        <dbReference type="Proteomes" id="UP001163105"/>
    </source>
</evidence>
<dbReference type="Gene3D" id="3.30.70.330">
    <property type="match status" value="2"/>
</dbReference>
<dbReference type="Pfam" id="PF00474">
    <property type="entry name" value="SSF"/>
    <property type="match status" value="1"/>
</dbReference>
<dbReference type="SUPFAM" id="SSF54928">
    <property type="entry name" value="RNA-binding domain, RBD"/>
    <property type="match status" value="2"/>
</dbReference>
<evidence type="ECO:0000256" key="6">
    <source>
        <dbReference type="ARBA" id="ARBA00023136"/>
    </source>
</evidence>
<evidence type="ECO:0000256" key="1">
    <source>
        <dbReference type="ARBA" id="ARBA00004141"/>
    </source>
</evidence>
<sequence length="964" mass="104950">MVPSTPKSGKKRSLGDGLALHSVRKTASCEPLGKDPVGSSDEESNRGGGARFETASDILSPFPTSRYAFLLQNPQNRKSSRETRFQAMRLTSDDGTPRSARSSNFMLFESTDDGDVFTDGSNEGQPSPRTNPATGLAVYGDMRNKIDPQTMYAGSACMFVANLPQQFSDHELEEEVTRVFGSFGTVFVKIKRDARHMPFAFCQYRLDGEAQKAMKEGKGLMILGRPCRTEMARAQSSFIVYKHSGQRVRISEASDLLRRLGEISKAEYLEEGLRLAAGIPQAVVVTYKMYDAKRDPLRVFANDPTYRVKVYDPKVLSPDGPGSAFRPRDGGFLRQYDKDRRSAYIGNLPPAMTKDVLQSLASSCGKVLEVQLYCKDVPGTSGQKTCFAFVEFARPDSPDELIEAMAELALSPIRTFSNVLTVGDFACLLHRLHRVIDSRSPKMGQPSFAASNAIIYLTYGAFLILGTAIAWRLKNQSKKDFLSGNGTQTAFPLALNFIASALGAGILFTYPEIATIAGVQGVLTYALASALPLLIFGALGPIIRRKCPHGFVLTEWTRQRYGTITMLYLSFLTLVTLFLYMIAELSSLGQVVNALTGLDSLPPIIIECVVTTIYTSLGGFKISFLTDVIQGGMVVGLIVIASIAVGVETKIQPGLIESSGLTEPSRVGWFLLYILPVAVATNDFFLANFWLRTFSAKTDKDLWIGVSMATVGILCILTLVGCAGLIAVWSGTWPGDPPQGGSLAFFALLETLPNWVVGITLVMVVSLSTAAFDSTQSAMVSAASNDLFRNRLNIWYIRGLVVLVMIPVVVLALKATSILQIYLISDLLSAATIPVLCLGLSERLYWWRGFEVVVGGLGGILTVFIFGTIYYGNADEGSKLLLLQNGLYGDDWSAFGAFVAAPVGGFLWGFGALAVRLTFQYIKARVRNEPFTALDRPIEAEGSVASEQDIQQEVVVTSKAGKFF</sequence>
<dbReference type="PROSITE" id="PS50102">
    <property type="entry name" value="RRM"/>
    <property type="match status" value="2"/>
</dbReference>
<evidence type="ECO:0000256" key="7">
    <source>
        <dbReference type="PROSITE-ProRule" id="PRU00176"/>
    </source>
</evidence>
<feature type="transmembrane region" description="Helical" evidence="9">
    <location>
        <begin position="852"/>
        <end position="872"/>
    </location>
</feature>
<evidence type="ECO:0000256" key="3">
    <source>
        <dbReference type="ARBA" id="ARBA00022448"/>
    </source>
</evidence>
<dbReference type="Pfam" id="PF00076">
    <property type="entry name" value="RRM_1"/>
    <property type="match status" value="2"/>
</dbReference>
<feature type="transmembrane region" description="Helical" evidence="9">
    <location>
        <begin position="627"/>
        <end position="647"/>
    </location>
</feature>
<feature type="transmembrane region" description="Helical" evidence="9">
    <location>
        <begin position="752"/>
        <end position="772"/>
    </location>
</feature>
<feature type="transmembrane region" description="Helical" evidence="9">
    <location>
        <begin position="703"/>
        <end position="732"/>
    </location>
</feature>
<keyword evidence="7" id="KW-0694">RNA-binding</keyword>
<dbReference type="InterPro" id="IPR000504">
    <property type="entry name" value="RRM_dom"/>
</dbReference>
<feature type="transmembrane region" description="Helical" evidence="9">
    <location>
        <begin position="453"/>
        <end position="473"/>
    </location>
</feature>
<dbReference type="PANTHER" id="PTHR48086">
    <property type="entry name" value="SODIUM/PROLINE SYMPORTER-RELATED"/>
    <property type="match status" value="1"/>
</dbReference>
<evidence type="ECO:0000256" key="4">
    <source>
        <dbReference type="ARBA" id="ARBA00022692"/>
    </source>
</evidence>
<dbReference type="InterPro" id="IPR012677">
    <property type="entry name" value="Nucleotide-bd_a/b_plait_sf"/>
</dbReference>
<keyword evidence="6 9" id="KW-0472">Membrane</keyword>
<dbReference type="InterPro" id="IPR001734">
    <property type="entry name" value="Na/solute_symporter"/>
</dbReference>
<dbReference type="GO" id="GO:0005886">
    <property type="term" value="C:plasma membrane"/>
    <property type="evidence" value="ECO:0007669"/>
    <property type="project" value="TreeGrafter"/>
</dbReference>
<feature type="transmembrane region" description="Helical" evidence="9">
    <location>
        <begin position="603"/>
        <end position="620"/>
    </location>
</feature>
<evidence type="ECO:0000256" key="2">
    <source>
        <dbReference type="ARBA" id="ARBA00006434"/>
    </source>
</evidence>
<dbReference type="InterPro" id="IPR050277">
    <property type="entry name" value="Sodium:Solute_Symporter"/>
</dbReference>
<proteinExistence type="inferred from homology"/>
<dbReference type="PANTHER" id="PTHR48086:SF10">
    <property type="entry name" value="AGR155CP"/>
    <property type="match status" value="1"/>
</dbReference>
<gene>
    <name evidence="11" type="ORF">O9K51_02524</name>
</gene>
<dbReference type="InterPro" id="IPR038377">
    <property type="entry name" value="Na/Glc_symporter_sf"/>
</dbReference>
<dbReference type="EMBL" id="JAQHRD010000002">
    <property type="protein sequence ID" value="KAJ6444130.1"/>
    <property type="molecule type" value="Genomic_DNA"/>
</dbReference>
<keyword evidence="4 9" id="KW-0812">Transmembrane</keyword>